<organism evidence="3 4">
    <name type="scientific">Beijerinckia indica subsp. indica (strain ATCC 9039 / DSM 1715 / NCIMB 8712)</name>
    <dbReference type="NCBI Taxonomy" id="395963"/>
    <lineage>
        <taxon>Bacteria</taxon>
        <taxon>Pseudomonadati</taxon>
        <taxon>Pseudomonadota</taxon>
        <taxon>Alphaproteobacteria</taxon>
        <taxon>Hyphomicrobiales</taxon>
        <taxon>Beijerinckiaceae</taxon>
        <taxon>Beijerinckia</taxon>
    </lineage>
</organism>
<gene>
    <name evidence="3" type="ordered locus">Bind_0252</name>
</gene>
<dbReference type="AlphaFoldDB" id="B2ICL9"/>
<dbReference type="Proteomes" id="UP000001695">
    <property type="component" value="Chromosome"/>
</dbReference>
<protein>
    <submittedName>
        <fullName evidence="3">Uncharacterized protein</fullName>
    </submittedName>
</protein>
<keyword evidence="2" id="KW-0732">Signal</keyword>
<dbReference type="HOGENOM" id="CLU_1458589_0_0_5"/>
<dbReference type="KEGG" id="bid:Bind_0252"/>
<feature type="region of interest" description="Disordered" evidence="1">
    <location>
        <begin position="119"/>
        <end position="185"/>
    </location>
</feature>
<sequence length="185" mass="20401">MLPCFPRSLVLTAAGAVLFCLALPATAAQRGRDDTGGVPVLDVKSTCKEAQNYGTEDKRAAYTGCLQDEEQARQQLKAQWKKFKPKDKENCVASSASVMPSYVEVLTCLEMSQENNLPEYQPERKWPTYSTVPNPNAPSPTNPAETTPRYHSLDEKAPETGSATKEGQQPSKEETKDQKHEDTAH</sequence>
<name>B2ICL9_BEII9</name>
<evidence type="ECO:0000313" key="4">
    <source>
        <dbReference type="Proteomes" id="UP000001695"/>
    </source>
</evidence>
<dbReference type="eggNOG" id="ENOG5032YY7">
    <property type="taxonomic scope" value="Bacteria"/>
</dbReference>
<evidence type="ECO:0000256" key="1">
    <source>
        <dbReference type="SAM" id="MobiDB-lite"/>
    </source>
</evidence>
<dbReference type="EMBL" id="CP001016">
    <property type="protein sequence ID" value="ACB93908.1"/>
    <property type="molecule type" value="Genomic_DNA"/>
</dbReference>
<accession>B2ICL9</accession>
<feature type="compositionally biased region" description="Basic and acidic residues" evidence="1">
    <location>
        <begin position="171"/>
        <end position="185"/>
    </location>
</feature>
<dbReference type="RefSeq" id="WP_012383266.1">
    <property type="nucleotide sequence ID" value="NC_010581.1"/>
</dbReference>
<proteinExistence type="predicted"/>
<reference evidence="3 4" key="2">
    <citation type="journal article" date="2010" name="J. Bacteriol.">
        <title>Complete genome sequence of Beijerinckia indica subsp. indica.</title>
        <authorList>
            <person name="Tamas I."/>
            <person name="Dedysh S.N."/>
            <person name="Liesack W."/>
            <person name="Stott M.B."/>
            <person name="Alam M."/>
            <person name="Murrell J.C."/>
            <person name="Dunfield P.F."/>
        </authorList>
    </citation>
    <scope>NUCLEOTIDE SEQUENCE [LARGE SCALE GENOMIC DNA]</scope>
    <source>
        <strain evidence="4">ATCC 9039 / DSM 1715 / NCIMB 8712</strain>
    </source>
</reference>
<keyword evidence="4" id="KW-1185">Reference proteome</keyword>
<feature type="signal peptide" evidence="2">
    <location>
        <begin position="1"/>
        <end position="27"/>
    </location>
</feature>
<feature type="chain" id="PRO_5002778655" evidence="2">
    <location>
        <begin position="28"/>
        <end position="185"/>
    </location>
</feature>
<evidence type="ECO:0000313" key="3">
    <source>
        <dbReference type="EMBL" id="ACB93908.1"/>
    </source>
</evidence>
<evidence type="ECO:0000256" key="2">
    <source>
        <dbReference type="SAM" id="SignalP"/>
    </source>
</evidence>
<dbReference type="OrthoDB" id="7960860at2"/>
<feature type="compositionally biased region" description="Polar residues" evidence="1">
    <location>
        <begin position="161"/>
        <end position="170"/>
    </location>
</feature>
<reference evidence="4" key="1">
    <citation type="submission" date="2008-03" db="EMBL/GenBank/DDBJ databases">
        <title>Complete sequence of chromosome of Beijerinckia indica subsp. indica ATCC 9039.</title>
        <authorList>
            <consortium name="US DOE Joint Genome Institute"/>
            <person name="Copeland A."/>
            <person name="Lucas S."/>
            <person name="Lapidus A."/>
            <person name="Glavina del Rio T."/>
            <person name="Dalin E."/>
            <person name="Tice H."/>
            <person name="Bruce D."/>
            <person name="Goodwin L."/>
            <person name="Pitluck S."/>
            <person name="LaButti K."/>
            <person name="Schmutz J."/>
            <person name="Larimer F."/>
            <person name="Land M."/>
            <person name="Hauser L."/>
            <person name="Kyrpides N."/>
            <person name="Mikhailova N."/>
            <person name="Dunfield P.F."/>
            <person name="Dedysh S.N."/>
            <person name="Liesack W."/>
            <person name="Saw J.H."/>
            <person name="Alam M."/>
            <person name="Chen Y."/>
            <person name="Murrell J.C."/>
            <person name="Richardson P."/>
        </authorList>
    </citation>
    <scope>NUCLEOTIDE SEQUENCE [LARGE SCALE GENOMIC DNA]</scope>
    <source>
        <strain evidence="4">ATCC 9039 / DSM 1715 / NCIMB 8712</strain>
    </source>
</reference>